<evidence type="ECO:0000256" key="6">
    <source>
        <dbReference type="SAM" id="MobiDB-lite"/>
    </source>
</evidence>
<proteinExistence type="predicted"/>
<dbReference type="GO" id="GO:0006351">
    <property type="term" value="P:DNA-templated transcription"/>
    <property type="evidence" value="ECO:0007669"/>
    <property type="project" value="InterPro"/>
</dbReference>
<feature type="compositionally biased region" description="Gly residues" evidence="6">
    <location>
        <begin position="772"/>
        <end position="789"/>
    </location>
</feature>
<dbReference type="GO" id="GO:0000981">
    <property type="term" value="F:DNA-binding transcription factor activity, RNA polymerase II-specific"/>
    <property type="evidence" value="ECO:0007669"/>
    <property type="project" value="InterPro"/>
</dbReference>
<keyword evidence="3" id="KW-0238">DNA-binding</keyword>
<dbReference type="Pfam" id="PF00172">
    <property type="entry name" value="Zn_clus"/>
    <property type="match status" value="1"/>
</dbReference>
<feature type="domain" description="Zn(2)-C6 fungal-type" evidence="7">
    <location>
        <begin position="78"/>
        <end position="108"/>
    </location>
</feature>
<dbReference type="PANTHER" id="PTHR47654">
    <property type="entry name" value="ZN(II)2CYS6 TRANSCRIPTION FACTOR (EUROFUNG)-RELATED"/>
    <property type="match status" value="1"/>
</dbReference>
<dbReference type="Proteomes" id="UP000191518">
    <property type="component" value="Unassembled WGS sequence"/>
</dbReference>
<keyword evidence="2" id="KW-0805">Transcription regulation</keyword>
<evidence type="ECO:0000259" key="7">
    <source>
        <dbReference type="PROSITE" id="PS50048"/>
    </source>
</evidence>
<dbReference type="PROSITE" id="PS50048">
    <property type="entry name" value="ZN2_CY6_FUNGAL_2"/>
    <property type="match status" value="1"/>
</dbReference>
<dbReference type="GO" id="GO:0003677">
    <property type="term" value="F:DNA binding"/>
    <property type="evidence" value="ECO:0007669"/>
    <property type="project" value="UniProtKB-KW"/>
</dbReference>
<dbReference type="InterPro" id="IPR001138">
    <property type="entry name" value="Zn2Cys6_DnaBD"/>
</dbReference>
<dbReference type="AlphaFoldDB" id="A0A1V6RVI3"/>
<protein>
    <recommendedName>
        <fullName evidence="7">Zn(2)-C6 fungal-type domain-containing protein</fullName>
    </recommendedName>
</protein>
<keyword evidence="4" id="KW-0804">Transcription</keyword>
<evidence type="ECO:0000313" key="9">
    <source>
        <dbReference type="Proteomes" id="UP000191518"/>
    </source>
</evidence>
<dbReference type="SMART" id="SM00066">
    <property type="entry name" value="GAL4"/>
    <property type="match status" value="1"/>
</dbReference>
<gene>
    <name evidence="8" type="ORF">PENVUL_c023G06717</name>
</gene>
<reference evidence="9" key="1">
    <citation type="journal article" date="2017" name="Nat. Microbiol.">
        <title>Global analysis of biosynthetic gene clusters reveals vast potential of secondary metabolite production in Penicillium species.</title>
        <authorList>
            <person name="Nielsen J.C."/>
            <person name="Grijseels S."/>
            <person name="Prigent S."/>
            <person name="Ji B."/>
            <person name="Dainat J."/>
            <person name="Nielsen K.F."/>
            <person name="Frisvad J.C."/>
            <person name="Workman M."/>
            <person name="Nielsen J."/>
        </authorList>
    </citation>
    <scope>NUCLEOTIDE SEQUENCE [LARGE SCALE GENOMIC DNA]</scope>
    <source>
        <strain evidence="9">IBT 29486</strain>
    </source>
</reference>
<evidence type="ECO:0000256" key="4">
    <source>
        <dbReference type="ARBA" id="ARBA00023163"/>
    </source>
</evidence>
<dbReference type="Gene3D" id="4.10.240.10">
    <property type="entry name" value="Zn(2)-C6 fungal-type DNA-binding domain"/>
    <property type="match status" value="1"/>
</dbReference>
<sequence length="807" mass="91000">MDNSDEYDWMPLNTESLPQHPYPTPIPFSPIQPPAQATQYMSAPSASGLGSTAAPKVAIPRLARFDASLHGRRRSARACEPCRQRKTKCDGTRPSCGQCIYHNHTCSYEEVKRVRDQKRLGSLVKRVNAYEALLRDLESEVDIPTARRIKRELKVDEDLDRNEDTRAAGFFGKSLEANWIRKLESGVNMQSSQEHVPNSFYTDSHRDPASIQQQQSLERQIPTFMIDYHLDCLDIPLIEPCDPFSVPPRELADRYLDAYLINVHPTFSTIRKMTFISQYKQFFNNASTPPRKWLAVLNMIFAIGCRYCRLLDDPRSTGEEDLIYLTRARHLGLHSNVLFEHTDLQQIQLELLVAVYLLCLGQVNRASKFSNMALRSALSLGINLRLTDDRTKDAVKEARGRLWWSIYSLEHLLTSMTGRASCVSEGLCSVPAPLPYEEETFDHPEAKHLFQDPTLREAQLRSTLFESVSQHHSPSWVTSCPPCPSLFFNFLVDLTLITHALMNKVYSIEGLRKGPRQVEYHVQKFSHQMDRWLSKLPNFYHFTLSHPSTTPWHLTHPRLDDISTPFLRERVCLAMNYYSSRITLCRPCLTDIHQSTRYATPTGEITARGKLRLEMATNCLQASCALISILPEHPNMPWLAHAAPWWSILHFLMQATTALLLGLSYCSRAHYDNTDAASPLLSPATPSSQARFYPLLMETDLSTAIAATKKALSWLHTTAAVNPAARRAFLLCDGIVKKIAPGLGIDLSEWPDKGCFEGSVEGRLRHSSGDRNGNGTGNGENSGSYGHGSGSGMEAFEELIDFEGGVF</sequence>
<dbReference type="GO" id="GO:0008270">
    <property type="term" value="F:zinc ion binding"/>
    <property type="evidence" value="ECO:0007669"/>
    <property type="project" value="InterPro"/>
</dbReference>
<evidence type="ECO:0000256" key="1">
    <source>
        <dbReference type="ARBA" id="ARBA00022723"/>
    </source>
</evidence>
<dbReference type="CDD" id="cd12148">
    <property type="entry name" value="fungal_TF_MHR"/>
    <property type="match status" value="1"/>
</dbReference>
<evidence type="ECO:0000256" key="3">
    <source>
        <dbReference type="ARBA" id="ARBA00023125"/>
    </source>
</evidence>
<dbReference type="PROSITE" id="PS00463">
    <property type="entry name" value="ZN2_CY6_FUNGAL_1"/>
    <property type="match status" value="1"/>
</dbReference>
<feature type="region of interest" description="Disordered" evidence="6">
    <location>
        <begin position="761"/>
        <end position="789"/>
    </location>
</feature>
<name>A0A1V6RVI3_9EURO</name>
<dbReference type="SMART" id="SM00906">
    <property type="entry name" value="Fungal_trans"/>
    <property type="match status" value="1"/>
</dbReference>
<evidence type="ECO:0000256" key="5">
    <source>
        <dbReference type="ARBA" id="ARBA00023242"/>
    </source>
</evidence>
<keyword evidence="5" id="KW-0539">Nucleus</keyword>
<comment type="caution">
    <text evidence="8">The sequence shown here is derived from an EMBL/GenBank/DDBJ whole genome shotgun (WGS) entry which is preliminary data.</text>
</comment>
<dbReference type="PANTHER" id="PTHR47654:SF4">
    <property type="entry name" value="ZN(II)2CYS6 TRANSCRIPTION FACTOR (EUROFUNG)"/>
    <property type="match status" value="1"/>
</dbReference>
<dbReference type="EMBL" id="MDYP01000023">
    <property type="protein sequence ID" value="OQE05636.1"/>
    <property type="molecule type" value="Genomic_DNA"/>
</dbReference>
<evidence type="ECO:0000256" key="2">
    <source>
        <dbReference type="ARBA" id="ARBA00023015"/>
    </source>
</evidence>
<keyword evidence="1" id="KW-0479">Metal-binding</keyword>
<dbReference type="SUPFAM" id="SSF57701">
    <property type="entry name" value="Zn2/Cys6 DNA-binding domain"/>
    <property type="match status" value="1"/>
</dbReference>
<organism evidence="8 9">
    <name type="scientific">Penicillium vulpinum</name>
    <dbReference type="NCBI Taxonomy" id="29845"/>
    <lineage>
        <taxon>Eukaryota</taxon>
        <taxon>Fungi</taxon>
        <taxon>Dikarya</taxon>
        <taxon>Ascomycota</taxon>
        <taxon>Pezizomycotina</taxon>
        <taxon>Eurotiomycetes</taxon>
        <taxon>Eurotiomycetidae</taxon>
        <taxon>Eurotiales</taxon>
        <taxon>Aspergillaceae</taxon>
        <taxon>Penicillium</taxon>
    </lineage>
</organism>
<accession>A0A1V6RVI3</accession>
<keyword evidence="9" id="KW-1185">Reference proteome</keyword>
<dbReference type="InterPro" id="IPR036864">
    <property type="entry name" value="Zn2-C6_fun-type_DNA-bd_sf"/>
</dbReference>
<evidence type="ECO:0000313" key="8">
    <source>
        <dbReference type="EMBL" id="OQE05636.1"/>
    </source>
</evidence>
<dbReference type="InterPro" id="IPR007219">
    <property type="entry name" value="XnlR_reg_dom"/>
</dbReference>
<dbReference type="InterPro" id="IPR053230">
    <property type="entry name" value="Trans_reg_galc"/>
</dbReference>
<dbReference type="CDD" id="cd00067">
    <property type="entry name" value="GAL4"/>
    <property type="match status" value="1"/>
</dbReference>
<dbReference type="Pfam" id="PF04082">
    <property type="entry name" value="Fungal_trans"/>
    <property type="match status" value="1"/>
</dbReference>